<keyword evidence="1" id="KW-0175">Coiled coil</keyword>
<evidence type="ECO:0000313" key="3">
    <source>
        <dbReference type="EMBL" id="NEZ64258.1"/>
    </source>
</evidence>
<gene>
    <name evidence="3" type="ORF">D0962_15910</name>
</gene>
<reference evidence="3 4" key="1">
    <citation type="journal article" date="2020" name="Microb. Ecol.">
        <title>Ecogenomics of the Marine Benthic Filamentous Cyanobacterium Adonisia.</title>
        <authorList>
            <person name="Walter J.M."/>
            <person name="Coutinho F.H."/>
            <person name="Leomil L."/>
            <person name="Hargreaves P.I."/>
            <person name="Campeao M.E."/>
            <person name="Vieira V.V."/>
            <person name="Silva B.S."/>
            <person name="Fistarol G.O."/>
            <person name="Salomon P.S."/>
            <person name="Sawabe T."/>
            <person name="Mino S."/>
            <person name="Hosokawa M."/>
            <person name="Miyashita H."/>
            <person name="Maruyama F."/>
            <person name="van Verk M.C."/>
            <person name="Dutilh B.E."/>
            <person name="Thompson C.C."/>
            <person name="Thompson F.L."/>
        </authorList>
    </citation>
    <scope>NUCLEOTIDE SEQUENCE [LARGE SCALE GENOMIC DNA]</scope>
    <source>
        <strain evidence="3 4">CCMR0082</strain>
    </source>
</reference>
<evidence type="ECO:0000313" key="4">
    <source>
        <dbReference type="Proteomes" id="UP000473574"/>
    </source>
</evidence>
<proteinExistence type="predicted"/>
<accession>A0A6M0S709</accession>
<dbReference type="SUPFAM" id="SSF55785">
    <property type="entry name" value="PYP-like sensor domain (PAS domain)"/>
    <property type="match status" value="1"/>
</dbReference>
<evidence type="ECO:0000259" key="2">
    <source>
        <dbReference type="SMART" id="SM00091"/>
    </source>
</evidence>
<organism evidence="3 4">
    <name type="scientific">Adonisia turfae CCMR0082</name>
    <dbReference type="NCBI Taxonomy" id="2304604"/>
    <lineage>
        <taxon>Bacteria</taxon>
        <taxon>Bacillati</taxon>
        <taxon>Cyanobacteriota</taxon>
        <taxon>Adonisia</taxon>
        <taxon>Adonisia turfae</taxon>
    </lineage>
</organism>
<protein>
    <submittedName>
        <fullName evidence="3">PAS domain-containing protein</fullName>
    </submittedName>
</protein>
<sequence length="194" mass="21600">MSDSDHPVSHAVDVANQQAVLEHRLSELEQEKNDLQLMLDMALEHSDTLLDTLREENQKLVLQLEHATGLTDFEEAQKNQSIEQFQLVAEALPVGLMIARLVDGHIVYGNPTICQFLGVSVEQLGQQKITDFCSDPGDSQQLIMAMVKQHTFSGQFRWAQPDGSSLDATVSLQPFIFKDEQTILTVIQPATTLS</sequence>
<dbReference type="InterPro" id="IPR000014">
    <property type="entry name" value="PAS"/>
</dbReference>
<dbReference type="EMBL" id="QZCE01000002">
    <property type="protein sequence ID" value="NEZ64258.1"/>
    <property type="molecule type" value="Genomic_DNA"/>
</dbReference>
<comment type="caution">
    <text evidence="3">The sequence shown here is derived from an EMBL/GenBank/DDBJ whole genome shotgun (WGS) entry which is preliminary data.</text>
</comment>
<dbReference type="Proteomes" id="UP000473574">
    <property type="component" value="Unassembled WGS sequence"/>
</dbReference>
<dbReference type="RefSeq" id="WP_163664396.1">
    <property type="nucleotide sequence ID" value="NZ_QZCE01000002.1"/>
</dbReference>
<dbReference type="AlphaFoldDB" id="A0A6M0S709"/>
<feature type="coiled-coil region" evidence="1">
    <location>
        <begin position="11"/>
        <end position="70"/>
    </location>
</feature>
<dbReference type="SMART" id="SM00091">
    <property type="entry name" value="PAS"/>
    <property type="match status" value="1"/>
</dbReference>
<dbReference type="Gene3D" id="3.30.450.20">
    <property type="entry name" value="PAS domain"/>
    <property type="match status" value="1"/>
</dbReference>
<dbReference type="InterPro" id="IPR035965">
    <property type="entry name" value="PAS-like_dom_sf"/>
</dbReference>
<dbReference type="Pfam" id="PF13426">
    <property type="entry name" value="PAS_9"/>
    <property type="match status" value="1"/>
</dbReference>
<evidence type="ECO:0000256" key="1">
    <source>
        <dbReference type="SAM" id="Coils"/>
    </source>
</evidence>
<feature type="domain" description="PAS" evidence="2">
    <location>
        <begin position="83"/>
        <end position="151"/>
    </location>
</feature>
<name>A0A6M0S709_9CYAN</name>
<dbReference type="CDD" id="cd00130">
    <property type="entry name" value="PAS"/>
    <property type="match status" value="1"/>
</dbReference>
<dbReference type="NCBIfam" id="TIGR00229">
    <property type="entry name" value="sensory_box"/>
    <property type="match status" value="1"/>
</dbReference>